<name>A0A7X1PKM1_9PSED</name>
<sequence length="258" mass="29017">MSMKLPASITRFIGDAALVPDTVGESPCRVQSFHRAGEVFFLKSSPAIFAPTTYSVLREARVLDWLAGRLKVPELVLVAQDHGHEFMITRQVPGVPLSEWLREPRVVLELFAQALRQVQAVPVVDCPLDSGIAVRLAELDYLLVNGLCAAEHDLEQWPGLASAEDLRDRLHGNRPREERLFSHGDLGDSNVFVDRRDELHFIDLGRGGLADPWLDIAFVHRDLREQLGPQLADEFLAGLPLPDQPARREYFEQLDELF</sequence>
<keyword evidence="12" id="KW-0479">Metal-binding</keyword>
<evidence type="ECO:0000256" key="6">
    <source>
        <dbReference type="ARBA" id="ARBA00022777"/>
    </source>
</evidence>
<comment type="similarity">
    <text evidence="1 10">Belongs to the aminoglycoside phosphotransferase family.</text>
</comment>
<dbReference type="Gene3D" id="3.90.1200.10">
    <property type="match status" value="1"/>
</dbReference>
<keyword evidence="12" id="KW-0460">Magnesium</keyword>
<feature type="domain" description="Aminoglycoside phosphotransferase" evidence="13">
    <location>
        <begin position="42"/>
        <end position="249"/>
    </location>
</feature>
<dbReference type="GO" id="GO:0008910">
    <property type="term" value="F:kanamycin kinase activity"/>
    <property type="evidence" value="ECO:0007669"/>
    <property type="project" value="UniProtKB-EC"/>
</dbReference>
<evidence type="ECO:0000256" key="5">
    <source>
        <dbReference type="ARBA" id="ARBA00022741"/>
    </source>
</evidence>
<dbReference type="EMBL" id="WHUV01000002">
    <property type="protein sequence ID" value="MQA53750.1"/>
    <property type="molecule type" value="Genomic_DNA"/>
</dbReference>
<evidence type="ECO:0000259" key="13">
    <source>
        <dbReference type="Pfam" id="PF01636"/>
    </source>
</evidence>
<keyword evidence="7 10" id="KW-0067">ATP-binding</keyword>
<evidence type="ECO:0000256" key="10">
    <source>
        <dbReference type="PIRNR" id="PIRNR000706"/>
    </source>
</evidence>
<dbReference type="Pfam" id="PF01636">
    <property type="entry name" value="APH"/>
    <property type="match status" value="1"/>
</dbReference>
<evidence type="ECO:0000256" key="11">
    <source>
        <dbReference type="PIRSR" id="PIRSR000706-1"/>
    </source>
</evidence>
<keyword evidence="8 10" id="KW-0046">Antibiotic resistance</keyword>
<dbReference type="CDD" id="cd05150">
    <property type="entry name" value="APH"/>
    <property type="match status" value="1"/>
</dbReference>
<dbReference type="Gene3D" id="3.30.200.20">
    <property type="entry name" value="Phosphorylase Kinase, domain 1"/>
    <property type="match status" value="1"/>
</dbReference>
<proteinExistence type="inferred from homology"/>
<dbReference type="PANTHER" id="PTHR21310">
    <property type="entry name" value="AMINOGLYCOSIDE PHOSPHOTRANSFERASE-RELATED-RELATED"/>
    <property type="match status" value="1"/>
</dbReference>
<keyword evidence="6 10" id="KW-0418">Kinase</keyword>
<evidence type="ECO:0000256" key="3">
    <source>
        <dbReference type="ARBA" id="ARBA00017903"/>
    </source>
</evidence>
<dbReference type="SUPFAM" id="SSF56112">
    <property type="entry name" value="Protein kinase-like (PK-like)"/>
    <property type="match status" value="1"/>
</dbReference>
<keyword evidence="5 10" id="KW-0547">Nucleotide-binding</keyword>
<dbReference type="NCBIfam" id="NF033068">
    <property type="entry name" value="APH_3p"/>
    <property type="match status" value="1"/>
</dbReference>
<dbReference type="InterPro" id="IPR011009">
    <property type="entry name" value="Kinase-like_dom_sf"/>
</dbReference>
<dbReference type="InterPro" id="IPR024165">
    <property type="entry name" value="Kan/Strep_kinase"/>
</dbReference>
<dbReference type="InterPro" id="IPR002575">
    <property type="entry name" value="Aminoglycoside_PTrfase"/>
</dbReference>
<comment type="caution">
    <text evidence="14">The sequence shown here is derived from an EMBL/GenBank/DDBJ whole genome shotgun (WGS) entry which is preliminary data.</text>
</comment>
<dbReference type="GO" id="GO:0005524">
    <property type="term" value="F:ATP binding"/>
    <property type="evidence" value="ECO:0007669"/>
    <property type="project" value="UniProtKB-KW"/>
</dbReference>
<organism evidence="14 15">
    <name type="scientific">Pseudomonas piscis</name>
    <dbReference type="NCBI Taxonomy" id="2614538"/>
    <lineage>
        <taxon>Bacteria</taxon>
        <taxon>Pseudomonadati</taxon>
        <taxon>Pseudomonadota</taxon>
        <taxon>Gammaproteobacteria</taxon>
        <taxon>Pseudomonadales</taxon>
        <taxon>Pseudomonadaceae</taxon>
        <taxon>Pseudomonas</taxon>
    </lineage>
</organism>
<accession>A0A7X1PKM1</accession>
<evidence type="ECO:0000313" key="15">
    <source>
        <dbReference type="Proteomes" id="UP000486534"/>
    </source>
</evidence>
<dbReference type="InterPro" id="IPR051678">
    <property type="entry name" value="AGP_Transferase"/>
</dbReference>
<dbReference type="Proteomes" id="UP000486534">
    <property type="component" value="Unassembled WGS sequence"/>
</dbReference>
<evidence type="ECO:0000256" key="7">
    <source>
        <dbReference type="ARBA" id="ARBA00022840"/>
    </source>
</evidence>
<dbReference type="RefSeq" id="WP_152897491.1">
    <property type="nucleotide sequence ID" value="NZ_WHUV01000002.1"/>
</dbReference>
<evidence type="ECO:0000256" key="4">
    <source>
        <dbReference type="ARBA" id="ARBA00022679"/>
    </source>
</evidence>
<dbReference type="PIRSF" id="PIRSF000706">
    <property type="entry name" value="Kanamycin_kin"/>
    <property type="match status" value="1"/>
</dbReference>
<dbReference type="EC" id="2.7.1.95" evidence="2"/>
<comment type="catalytic activity">
    <reaction evidence="9">
        <text>kanamycin A + ATP = kanamycin 3'-phosphate + ADP + H(+)</text>
        <dbReference type="Rhea" id="RHEA:24256"/>
        <dbReference type="ChEBI" id="CHEBI:15378"/>
        <dbReference type="ChEBI" id="CHEBI:30616"/>
        <dbReference type="ChEBI" id="CHEBI:57909"/>
        <dbReference type="ChEBI" id="CHEBI:58214"/>
        <dbReference type="ChEBI" id="CHEBI:456216"/>
        <dbReference type="EC" id="2.7.1.95"/>
    </reaction>
</comment>
<evidence type="ECO:0000256" key="9">
    <source>
        <dbReference type="ARBA" id="ARBA00048925"/>
    </source>
</evidence>
<keyword evidence="4 10" id="KW-0808">Transferase</keyword>
<evidence type="ECO:0000256" key="8">
    <source>
        <dbReference type="ARBA" id="ARBA00023251"/>
    </source>
</evidence>
<evidence type="ECO:0000256" key="2">
    <source>
        <dbReference type="ARBA" id="ARBA00012193"/>
    </source>
</evidence>
<dbReference type="GO" id="GO:0046872">
    <property type="term" value="F:metal ion binding"/>
    <property type="evidence" value="ECO:0007669"/>
    <property type="project" value="UniProtKB-KW"/>
</dbReference>
<evidence type="ECO:0000313" key="14">
    <source>
        <dbReference type="EMBL" id="MQA53750.1"/>
    </source>
</evidence>
<feature type="active site" description="Proton acceptor" evidence="11">
    <location>
        <position position="185"/>
    </location>
</feature>
<evidence type="ECO:0000256" key="12">
    <source>
        <dbReference type="PIRSR" id="PIRSR000706-2"/>
    </source>
</evidence>
<dbReference type="PANTHER" id="PTHR21310:SF41">
    <property type="entry name" value="3'-PHOSPHOTRANSFERASE, PUTATIVE-RELATED"/>
    <property type="match status" value="1"/>
</dbReference>
<evidence type="ECO:0000256" key="1">
    <source>
        <dbReference type="ARBA" id="ARBA00006219"/>
    </source>
</evidence>
<dbReference type="AlphaFoldDB" id="A0A7X1PKM1"/>
<reference evidence="14 15" key="1">
    <citation type="submission" date="2019-10" db="EMBL/GenBank/DDBJ databases">
        <title>Pseudomonas dajingensis sp. nov., isolated from the profound head ulcers of farmed Murray cod (Maccullochella peelii peelii).</title>
        <authorList>
            <person name="Liu Y."/>
        </authorList>
    </citation>
    <scope>NUCLEOTIDE SEQUENCE [LARGE SCALE GENOMIC DNA]</scope>
    <source>
        <strain evidence="14 15">MC042</strain>
    </source>
</reference>
<gene>
    <name evidence="14" type="primary">aph(3')</name>
    <name evidence="14" type="ORF">GDH07_10555</name>
</gene>
<dbReference type="GO" id="GO:0046677">
    <property type="term" value="P:response to antibiotic"/>
    <property type="evidence" value="ECO:0007669"/>
    <property type="project" value="UniProtKB-KW"/>
</dbReference>
<feature type="binding site" evidence="12">
    <location>
        <position position="203"/>
    </location>
    <ligand>
        <name>Mg(2+)</name>
        <dbReference type="ChEBI" id="CHEBI:18420"/>
    </ligand>
</feature>
<feature type="binding site" evidence="12">
    <location>
        <position position="190"/>
    </location>
    <ligand>
        <name>Mg(2+)</name>
        <dbReference type="ChEBI" id="CHEBI:18420"/>
    </ligand>
</feature>
<protein>
    <recommendedName>
        <fullName evidence="3">Aminoglycoside 3'-phosphotransferase</fullName>
        <ecNumber evidence="2">2.7.1.95</ecNumber>
    </recommendedName>
</protein>